<proteinExistence type="predicted"/>
<evidence type="ECO:0000256" key="1">
    <source>
        <dbReference type="SAM" id="MobiDB-lite"/>
    </source>
</evidence>
<comment type="caution">
    <text evidence="2">The sequence shown here is derived from an EMBL/GenBank/DDBJ whole genome shotgun (WGS) entry which is preliminary data.</text>
</comment>
<protein>
    <submittedName>
        <fullName evidence="2">Uncharacterized protein</fullName>
    </submittedName>
</protein>
<sequence length="180" mass="19855">MCAGSMGRPIVAYVVIPDGSMGHWGGTRTKFLLRDQIPMVASDWLTVSRTKNDGQGCKTHVPRPPPRYFYPALSPLLGLLGLKTPAHPQAAGPERREPLLQASNIPLPFSPYQINRPDGRWCSGQICLLFSLFRFLLAFRERKPWVPSSGTTAGQVKPSSARVGEGSSTSRYRRRSEGYG</sequence>
<feature type="compositionally biased region" description="Polar residues" evidence="1">
    <location>
        <begin position="148"/>
        <end position="158"/>
    </location>
</feature>
<organism evidence="2 3">
    <name type="scientific">Colletotrichum navitas</name>
    <dbReference type="NCBI Taxonomy" id="681940"/>
    <lineage>
        <taxon>Eukaryota</taxon>
        <taxon>Fungi</taxon>
        <taxon>Dikarya</taxon>
        <taxon>Ascomycota</taxon>
        <taxon>Pezizomycotina</taxon>
        <taxon>Sordariomycetes</taxon>
        <taxon>Hypocreomycetidae</taxon>
        <taxon>Glomerellales</taxon>
        <taxon>Glomerellaceae</taxon>
        <taxon>Colletotrichum</taxon>
        <taxon>Colletotrichum graminicola species complex</taxon>
    </lineage>
</organism>
<evidence type="ECO:0000313" key="2">
    <source>
        <dbReference type="EMBL" id="KAK1600422.1"/>
    </source>
</evidence>
<feature type="region of interest" description="Disordered" evidence="1">
    <location>
        <begin position="146"/>
        <end position="180"/>
    </location>
</feature>
<dbReference type="RefSeq" id="XP_060420918.1">
    <property type="nucleotide sequence ID" value="XM_060551347.1"/>
</dbReference>
<name>A0AAD8VAI1_9PEZI</name>
<reference evidence="2" key="1">
    <citation type="submission" date="2021-06" db="EMBL/GenBank/DDBJ databases">
        <title>Comparative genomics, transcriptomics and evolutionary studies reveal genomic signatures of adaptation to plant cell wall in hemibiotrophic fungi.</title>
        <authorList>
            <consortium name="DOE Joint Genome Institute"/>
            <person name="Baroncelli R."/>
            <person name="Diaz J.F."/>
            <person name="Benocci T."/>
            <person name="Peng M."/>
            <person name="Battaglia E."/>
            <person name="Haridas S."/>
            <person name="Andreopoulos W."/>
            <person name="Labutti K."/>
            <person name="Pangilinan J."/>
            <person name="Floch G.L."/>
            <person name="Makela M.R."/>
            <person name="Henrissat B."/>
            <person name="Grigoriev I.V."/>
            <person name="Crouch J.A."/>
            <person name="De Vries R.P."/>
            <person name="Sukno S.A."/>
            <person name="Thon M.R."/>
        </authorList>
    </citation>
    <scope>NUCLEOTIDE SEQUENCE</scope>
    <source>
        <strain evidence="2">CBS 125086</strain>
    </source>
</reference>
<keyword evidence="3" id="KW-1185">Reference proteome</keyword>
<dbReference type="EMBL" id="JAHLJV010000001">
    <property type="protein sequence ID" value="KAK1600422.1"/>
    <property type="molecule type" value="Genomic_DNA"/>
</dbReference>
<gene>
    <name evidence="2" type="ORF">LY79DRAFT_18572</name>
</gene>
<dbReference type="Proteomes" id="UP001230504">
    <property type="component" value="Unassembled WGS sequence"/>
</dbReference>
<dbReference type="AlphaFoldDB" id="A0AAD8VAI1"/>
<evidence type="ECO:0000313" key="3">
    <source>
        <dbReference type="Proteomes" id="UP001230504"/>
    </source>
</evidence>
<dbReference type="GeneID" id="85435587"/>
<accession>A0AAD8VAI1</accession>